<reference evidence="5" key="1">
    <citation type="submission" date="2020-09" db="EMBL/GenBank/DDBJ databases">
        <title>Bacillus faecalis sp. nov., a moderately halophilic bacterium isolated from cow faeces.</title>
        <authorList>
            <person name="Jiang L."/>
            <person name="Lee J."/>
        </authorList>
    </citation>
    <scope>NUCLEOTIDE SEQUENCE</scope>
    <source>
        <strain evidence="5">AGMB 02131</strain>
    </source>
</reference>
<dbReference type="Proteomes" id="UP000602076">
    <property type="component" value="Unassembled WGS sequence"/>
</dbReference>
<gene>
    <name evidence="5" type="ORF">IEO70_18240</name>
</gene>
<dbReference type="InterPro" id="IPR009057">
    <property type="entry name" value="Homeodomain-like_sf"/>
</dbReference>
<evidence type="ECO:0000259" key="4">
    <source>
        <dbReference type="PROSITE" id="PS50977"/>
    </source>
</evidence>
<name>A0A927D049_9BACI</name>
<dbReference type="PRINTS" id="PR00455">
    <property type="entry name" value="HTHTETR"/>
</dbReference>
<keyword evidence="6" id="KW-1185">Reference proteome</keyword>
<dbReference type="Gene3D" id="1.10.357.10">
    <property type="entry name" value="Tetracycline Repressor, domain 2"/>
    <property type="match status" value="1"/>
</dbReference>
<dbReference type="SUPFAM" id="SSF48498">
    <property type="entry name" value="Tetracyclin repressor-like, C-terminal domain"/>
    <property type="match status" value="1"/>
</dbReference>
<evidence type="ECO:0000313" key="6">
    <source>
        <dbReference type="Proteomes" id="UP000602076"/>
    </source>
</evidence>
<dbReference type="GO" id="GO:0003677">
    <property type="term" value="F:DNA binding"/>
    <property type="evidence" value="ECO:0007669"/>
    <property type="project" value="UniProtKB-UniRule"/>
</dbReference>
<dbReference type="AlphaFoldDB" id="A0A927D049"/>
<keyword evidence="1" id="KW-0678">Repressor</keyword>
<dbReference type="PROSITE" id="PS01081">
    <property type="entry name" value="HTH_TETR_1"/>
    <property type="match status" value="1"/>
</dbReference>
<evidence type="ECO:0000256" key="1">
    <source>
        <dbReference type="ARBA" id="ARBA00022491"/>
    </source>
</evidence>
<dbReference type="PANTHER" id="PTHR43479">
    <property type="entry name" value="ACREF/ENVCD OPERON REPRESSOR-RELATED"/>
    <property type="match status" value="1"/>
</dbReference>
<dbReference type="RefSeq" id="WP_190999803.1">
    <property type="nucleotide sequence ID" value="NZ_JACXSI010000066.1"/>
</dbReference>
<comment type="caution">
    <text evidence="5">The sequence shown here is derived from an EMBL/GenBank/DDBJ whole genome shotgun (WGS) entry which is preliminary data.</text>
</comment>
<feature type="DNA-binding region" description="H-T-H motif" evidence="3">
    <location>
        <begin position="26"/>
        <end position="45"/>
    </location>
</feature>
<protein>
    <submittedName>
        <fullName evidence="5">TetR/AcrR family transcriptional regulator</fullName>
    </submittedName>
</protein>
<dbReference type="InterPro" id="IPR036271">
    <property type="entry name" value="Tet_transcr_reg_TetR-rel_C_sf"/>
</dbReference>
<dbReference type="InterPro" id="IPR050624">
    <property type="entry name" value="HTH-type_Tx_Regulator"/>
</dbReference>
<evidence type="ECO:0000256" key="3">
    <source>
        <dbReference type="PROSITE-ProRule" id="PRU00335"/>
    </source>
</evidence>
<evidence type="ECO:0000256" key="2">
    <source>
        <dbReference type="ARBA" id="ARBA00023125"/>
    </source>
</evidence>
<keyword evidence="2 3" id="KW-0238">DNA-binding</keyword>
<dbReference type="EMBL" id="JACXSI010000066">
    <property type="protein sequence ID" value="MBD3110269.1"/>
    <property type="molecule type" value="Genomic_DNA"/>
</dbReference>
<organism evidence="5 6">
    <name type="scientific">Peribacillus faecalis</name>
    <dbReference type="NCBI Taxonomy" id="2772559"/>
    <lineage>
        <taxon>Bacteria</taxon>
        <taxon>Bacillati</taxon>
        <taxon>Bacillota</taxon>
        <taxon>Bacilli</taxon>
        <taxon>Bacillales</taxon>
        <taxon>Bacillaceae</taxon>
        <taxon>Peribacillus</taxon>
    </lineage>
</organism>
<dbReference type="Pfam" id="PF00440">
    <property type="entry name" value="TetR_N"/>
    <property type="match status" value="1"/>
</dbReference>
<feature type="domain" description="HTH tetR-type" evidence="4">
    <location>
        <begin position="3"/>
        <end position="63"/>
    </location>
</feature>
<dbReference type="PANTHER" id="PTHR43479:SF11">
    <property type="entry name" value="ACREF_ENVCD OPERON REPRESSOR-RELATED"/>
    <property type="match status" value="1"/>
</dbReference>
<dbReference type="InterPro" id="IPR023772">
    <property type="entry name" value="DNA-bd_HTH_TetR-type_CS"/>
</dbReference>
<proteinExistence type="predicted"/>
<dbReference type="PROSITE" id="PS50977">
    <property type="entry name" value="HTH_TETR_2"/>
    <property type="match status" value="1"/>
</dbReference>
<sequence length="190" mass="22300">MSIDRKQLIIEAATKSFTIFGYKATTIEQVARLANVGKGTIYTFFTNKEQLFKEIVHKFIEEMKMVADENISPDKAIHENIYNGLFAILQYRKDHQFMMKLFDEEKEMGTRTVSEMVQEIENAIIQYIKEKIEMAVEKGELTVSNTELLAFLLLKMYNTIIFDWEKNHKPLKEEEIVRLFQVFILKGLSK</sequence>
<dbReference type="SUPFAM" id="SSF46689">
    <property type="entry name" value="Homeodomain-like"/>
    <property type="match status" value="1"/>
</dbReference>
<dbReference type="InterPro" id="IPR001647">
    <property type="entry name" value="HTH_TetR"/>
</dbReference>
<evidence type="ECO:0000313" key="5">
    <source>
        <dbReference type="EMBL" id="MBD3110269.1"/>
    </source>
</evidence>
<accession>A0A927D049</accession>